<dbReference type="Proteomes" id="UP001221546">
    <property type="component" value="Chromosome"/>
</dbReference>
<keyword evidence="5" id="KW-1185">Reference proteome</keyword>
<evidence type="ECO:0000313" key="2">
    <source>
        <dbReference type="EMBL" id="SDD14803.1"/>
    </source>
</evidence>
<evidence type="ECO:0000313" key="3">
    <source>
        <dbReference type="EMBL" id="WFU67374.1"/>
    </source>
</evidence>
<reference evidence="3 5" key="2">
    <citation type="submission" date="2023-04" db="EMBL/GenBank/DDBJ databases">
        <title>Australian commercial rhizobial inoculants.</title>
        <authorList>
            <person name="Kohlmeier M.G."/>
            <person name="O'Hara G.W."/>
            <person name="Colombi E."/>
            <person name="Ramsay J.P."/>
            <person name="Terpolilli J."/>
        </authorList>
    </citation>
    <scope>NUCLEOTIDE SEQUENCE [LARGE SCALE GENOMIC DNA]</scope>
    <source>
        <strain evidence="3 5">CB627</strain>
    </source>
</reference>
<dbReference type="Proteomes" id="UP000199245">
    <property type="component" value="Unassembled WGS sequence"/>
</dbReference>
<keyword evidence="1" id="KW-1133">Transmembrane helix</keyword>
<organism evidence="2 4">
    <name type="scientific">Bradyrhizobium brasilense</name>
    <dbReference type="NCBI Taxonomy" id="1419277"/>
    <lineage>
        <taxon>Bacteria</taxon>
        <taxon>Pseudomonadati</taxon>
        <taxon>Pseudomonadota</taxon>
        <taxon>Alphaproteobacteria</taxon>
        <taxon>Hyphomicrobiales</taxon>
        <taxon>Nitrobacteraceae</taxon>
        <taxon>Bradyrhizobium</taxon>
    </lineage>
</organism>
<dbReference type="EMBL" id="FMZW01000008">
    <property type="protein sequence ID" value="SDD14803.1"/>
    <property type="molecule type" value="Genomic_DNA"/>
</dbReference>
<proteinExistence type="predicted"/>
<accession>A0A1G6SDJ5</accession>
<feature type="transmembrane region" description="Helical" evidence="1">
    <location>
        <begin position="6"/>
        <end position="26"/>
    </location>
</feature>
<name>A0A1G6SDJ5_9BRAD</name>
<sequence>MDWSYYLGGTAIVLLLLAYRLHGGLFRKNSRRDEKLNRLIDERIGRLDLKRRND</sequence>
<keyword evidence="1" id="KW-0812">Transmembrane</keyword>
<keyword evidence="1" id="KW-0472">Membrane</keyword>
<dbReference type="RefSeq" id="WP_168856726.1">
    <property type="nucleotide sequence ID" value="NZ_CP121646.1"/>
</dbReference>
<reference evidence="2 4" key="1">
    <citation type="submission" date="2016-10" db="EMBL/GenBank/DDBJ databases">
        <authorList>
            <person name="de Groot N.N."/>
        </authorList>
    </citation>
    <scope>NUCLEOTIDE SEQUENCE [LARGE SCALE GENOMIC DNA]</scope>
    <source>
        <strain evidence="2 4">R5</strain>
    </source>
</reference>
<evidence type="ECO:0000256" key="1">
    <source>
        <dbReference type="SAM" id="Phobius"/>
    </source>
</evidence>
<dbReference type="EMBL" id="CP121646">
    <property type="protein sequence ID" value="WFU67374.1"/>
    <property type="molecule type" value="Genomic_DNA"/>
</dbReference>
<protein>
    <submittedName>
        <fullName evidence="2">Uncharacterized protein</fullName>
    </submittedName>
</protein>
<evidence type="ECO:0000313" key="4">
    <source>
        <dbReference type="Proteomes" id="UP000199245"/>
    </source>
</evidence>
<gene>
    <name evidence="3" type="ORF">QA636_18560</name>
    <name evidence="2" type="ORF">SAMN05216337_100857</name>
</gene>
<dbReference type="AlphaFoldDB" id="A0A1G6SDJ5"/>
<evidence type="ECO:0000313" key="5">
    <source>
        <dbReference type="Proteomes" id="UP001221546"/>
    </source>
</evidence>